<evidence type="ECO:0000256" key="1">
    <source>
        <dbReference type="ARBA" id="ARBA00022617"/>
    </source>
</evidence>
<dbReference type="RefSeq" id="WP_236014144.1">
    <property type="nucleotide sequence ID" value="NZ_JACVEW010000009.1"/>
</dbReference>
<keyword evidence="3 4" id="KW-0408">Iron</keyword>
<dbReference type="Proteomes" id="UP000810171">
    <property type="component" value="Unassembled WGS sequence"/>
</dbReference>
<reference evidence="6 7" key="1">
    <citation type="submission" date="2020-09" db="EMBL/GenBank/DDBJ databases">
        <authorList>
            <person name="Tanuku N.R.S."/>
        </authorList>
    </citation>
    <scope>NUCLEOTIDE SEQUENCE [LARGE SCALE GENOMIC DNA]</scope>
    <source>
        <strain evidence="6 7">AK62</strain>
    </source>
</reference>
<evidence type="ECO:0000259" key="5">
    <source>
        <dbReference type="PROSITE" id="PS51007"/>
    </source>
</evidence>
<dbReference type="PANTHER" id="PTHR35008">
    <property type="entry name" value="BLL4482 PROTEIN-RELATED"/>
    <property type="match status" value="1"/>
</dbReference>
<evidence type="ECO:0000256" key="2">
    <source>
        <dbReference type="ARBA" id="ARBA00022723"/>
    </source>
</evidence>
<feature type="domain" description="Cytochrome c" evidence="5">
    <location>
        <begin position="186"/>
        <end position="295"/>
    </location>
</feature>
<dbReference type="PANTHER" id="PTHR35008:SF8">
    <property type="entry name" value="ALCOHOL DEHYDROGENASE CYTOCHROME C SUBUNIT"/>
    <property type="match status" value="1"/>
</dbReference>
<dbReference type="Pfam" id="PF00034">
    <property type="entry name" value="Cytochrom_C"/>
    <property type="match status" value="1"/>
</dbReference>
<dbReference type="InterPro" id="IPR009056">
    <property type="entry name" value="Cyt_c-like_dom"/>
</dbReference>
<keyword evidence="2 4" id="KW-0479">Metal-binding</keyword>
<evidence type="ECO:0000256" key="3">
    <source>
        <dbReference type="ARBA" id="ARBA00023004"/>
    </source>
</evidence>
<gene>
    <name evidence="6" type="ORF">H9C73_07520</name>
</gene>
<keyword evidence="7" id="KW-1185">Reference proteome</keyword>
<evidence type="ECO:0000313" key="7">
    <source>
        <dbReference type="Proteomes" id="UP000810171"/>
    </source>
</evidence>
<dbReference type="InterPro" id="IPR051459">
    <property type="entry name" value="Cytochrome_c-type_DH"/>
</dbReference>
<accession>A0ABS3ZA50</accession>
<comment type="caution">
    <text evidence="6">The sequence shown here is derived from an EMBL/GenBank/DDBJ whole genome shotgun (WGS) entry which is preliminary data.</text>
</comment>
<protein>
    <submittedName>
        <fullName evidence="6">Cytochrome c</fullName>
    </submittedName>
</protein>
<feature type="domain" description="Cytochrome c" evidence="5">
    <location>
        <begin position="39"/>
        <end position="144"/>
    </location>
</feature>
<dbReference type="PROSITE" id="PS51007">
    <property type="entry name" value="CYTC"/>
    <property type="match status" value="2"/>
</dbReference>
<keyword evidence="1 4" id="KW-0349">Heme</keyword>
<dbReference type="Gene3D" id="1.10.760.10">
    <property type="entry name" value="Cytochrome c-like domain"/>
    <property type="match status" value="1"/>
</dbReference>
<name>A0ABS3ZA50_9GAMM</name>
<dbReference type="EMBL" id="JACVEW010000009">
    <property type="protein sequence ID" value="MBP0048582.1"/>
    <property type="molecule type" value="Genomic_DNA"/>
</dbReference>
<evidence type="ECO:0000256" key="4">
    <source>
        <dbReference type="PROSITE-ProRule" id="PRU00433"/>
    </source>
</evidence>
<evidence type="ECO:0000313" key="6">
    <source>
        <dbReference type="EMBL" id="MBP0048582.1"/>
    </source>
</evidence>
<organism evidence="6 7">
    <name type="scientific">Marinobacterium alkalitolerans</name>
    <dbReference type="NCBI Taxonomy" id="1542925"/>
    <lineage>
        <taxon>Bacteria</taxon>
        <taxon>Pseudomonadati</taxon>
        <taxon>Pseudomonadota</taxon>
        <taxon>Gammaproteobacteria</taxon>
        <taxon>Oceanospirillales</taxon>
        <taxon>Oceanospirillaceae</taxon>
        <taxon>Marinobacterium</taxon>
    </lineage>
</organism>
<proteinExistence type="predicted"/>
<dbReference type="SUPFAM" id="SSF46626">
    <property type="entry name" value="Cytochrome c"/>
    <property type="match status" value="2"/>
</dbReference>
<sequence length="295" mass="31825">MKPYLMRFLLLSAGLSVLLGAVMLTDTSPPSRSLVGLEGDVRRGAYLARASGCIACHTDTENGGQALAGGAPLETPFGTFYAPNLTTHADKGIGDWSIDDFARAVRQGQSPQGDVYYPAFPYRFYTRFSDQDIADLWAAFQTVPAVARASKEQDLEFPFNIRTGLHLWQALYFEPERFEPVPNRSQAYNRGAFLVEAAGHCAACHTERNLLGALKEDTPFTGADGLPGGGSSPPIHAQALKERGWDVQSLAYALNSGITPDGDVLGASMGEVIREGTAFLSAEDRQAIATYLLTE</sequence>
<dbReference type="InterPro" id="IPR036909">
    <property type="entry name" value="Cyt_c-like_dom_sf"/>
</dbReference>